<dbReference type="Proteomes" id="UP000724584">
    <property type="component" value="Unassembled WGS sequence"/>
</dbReference>
<proteinExistence type="predicted"/>
<reference evidence="1 2" key="1">
    <citation type="journal article" date="2021" name="Nat. Commun.">
        <title>Genetic determinants of endophytism in the Arabidopsis root mycobiome.</title>
        <authorList>
            <person name="Mesny F."/>
            <person name="Miyauchi S."/>
            <person name="Thiergart T."/>
            <person name="Pickel B."/>
            <person name="Atanasova L."/>
            <person name="Karlsson M."/>
            <person name="Huettel B."/>
            <person name="Barry K.W."/>
            <person name="Haridas S."/>
            <person name="Chen C."/>
            <person name="Bauer D."/>
            <person name="Andreopoulos W."/>
            <person name="Pangilinan J."/>
            <person name="LaButti K."/>
            <person name="Riley R."/>
            <person name="Lipzen A."/>
            <person name="Clum A."/>
            <person name="Drula E."/>
            <person name="Henrissat B."/>
            <person name="Kohler A."/>
            <person name="Grigoriev I.V."/>
            <person name="Martin F.M."/>
            <person name="Hacquard S."/>
        </authorList>
    </citation>
    <scope>NUCLEOTIDE SEQUENCE [LARGE SCALE GENOMIC DNA]</scope>
    <source>
        <strain evidence="1 2">MPI-SDFR-AT-0079</strain>
    </source>
</reference>
<sequence length="229" mass="24335">MHHAATMPLFSSLLLLAGLAAAAPVVNLDDKCESQTICVDAINTCGIKYGGCYDVCDLSAKPVAPPCPTTTKKPPVPTTTKVITKVTTLKPKPTTTPKTTKKPTPTTTKKPTHKPTTKKPTPTSTKKPTPKPTSTKKPHPTTTKKPTVKPPVTPTPTKKFTTSTTKAASCNTHVSVCWDGINECGMMYGGCFPDCKPWPTFTPPPCPTKSPVVTTKVITLQPPLTVPHV</sequence>
<comment type="caution">
    <text evidence="1">The sequence shown here is derived from an EMBL/GenBank/DDBJ whole genome shotgun (WGS) entry which is preliminary data.</text>
</comment>
<accession>A0ACB7PQK3</accession>
<dbReference type="EMBL" id="JAGIZQ010000001">
    <property type="protein sequence ID" value="KAH6650605.1"/>
    <property type="molecule type" value="Genomic_DNA"/>
</dbReference>
<name>A0ACB7PQK3_9PEZI</name>
<gene>
    <name evidence="1" type="ORF">F5144DRAFT_52791</name>
</gene>
<evidence type="ECO:0000313" key="1">
    <source>
        <dbReference type="EMBL" id="KAH6650605.1"/>
    </source>
</evidence>
<organism evidence="1 2">
    <name type="scientific">Chaetomium tenue</name>
    <dbReference type="NCBI Taxonomy" id="1854479"/>
    <lineage>
        <taxon>Eukaryota</taxon>
        <taxon>Fungi</taxon>
        <taxon>Dikarya</taxon>
        <taxon>Ascomycota</taxon>
        <taxon>Pezizomycotina</taxon>
        <taxon>Sordariomycetes</taxon>
        <taxon>Sordariomycetidae</taxon>
        <taxon>Sordariales</taxon>
        <taxon>Chaetomiaceae</taxon>
        <taxon>Chaetomium</taxon>
    </lineage>
</organism>
<keyword evidence="2" id="KW-1185">Reference proteome</keyword>
<evidence type="ECO:0000313" key="2">
    <source>
        <dbReference type="Proteomes" id="UP000724584"/>
    </source>
</evidence>
<protein>
    <submittedName>
        <fullName evidence="1">Uncharacterized protein</fullName>
    </submittedName>
</protein>